<dbReference type="EMBL" id="JACEIB010000026">
    <property type="protein sequence ID" value="MBA2935744.1"/>
    <property type="molecule type" value="Genomic_DNA"/>
</dbReference>
<gene>
    <name evidence="2" type="ORF">HZF05_16810</name>
</gene>
<keyword evidence="3" id="KW-1185">Reference proteome</keyword>
<feature type="domain" description="Carboxymuconolactone decarboxylase-like" evidence="1">
    <location>
        <begin position="38"/>
        <end position="121"/>
    </location>
</feature>
<evidence type="ECO:0000313" key="2">
    <source>
        <dbReference type="EMBL" id="MBA2935744.1"/>
    </source>
</evidence>
<dbReference type="RefSeq" id="WP_181638902.1">
    <property type="nucleotide sequence ID" value="NZ_JACEIB010000026.1"/>
</dbReference>
<dbReference type="SUPFAM" id="SSF69118">
    <property type="entry name" value="AhpD-like"/>
    <property type="match status" value="1"/>
</dbReference>
<dbReference type="InterPro" id="IPR029032">
    <property type="entry name" value="AhpD-like"/>
</dbReference>
<dbReference type="GO" id="GO:0051920">
    <property type="term" value="F:peroxiredoxin activity"/>
    <property type="evidence" value="ECO:0007669"/>
    <property type="project" value="InterPro"/>
</dbReference>
<dbReference type="Gene3D" id="1.20.1290.10">
    <property type="entry name" value="AhpD-like"/>
    <property type="match status" value="1"/>
</dbReference>
<dbReference type="InterPro" id="IPR003779">
    <property type="entry name" value="CMD-like"/>
</dbReference>
<organism evidence="2 3">
    <name type="scientific">Sphingomonas chungangi</name>
    <dbReference type="NCBI Taxonomy" id="2683589"/>
    <lineage>
        <taxon>Bacteria</taxon>
        <taxon>Pseudomonadati</taxon>
        <taxon>Pseudomonadota</taxon>
        <taxon>Alphaproteobacteria</taxon>
        <taxon>Sphingomonadales</taxon>
        <taxon>Sphingomonadaceae</taxon>
        <taxon>Sphingomonas</taxon>
    </lineage>
</organism>
<dbReference type="PANTHER" id="PTHR34846:SF11">
    <property type="entry name" value="4-CARBOXYMUCONOLACTONE DECARBOXYLASE FAMILY PROTEIN (AFU_ORTHOLOGUE AFUA_6G11590)"/>
    <property type="match status" value="1"/>
</dbReference>
<proteinExistence type="predicted"/>
<dbReference type="AlphaFoldDB" id="A0A838L976"/>
<protein>
    <submittedName>
        <fullName evidence="2">Carboxymuconolactone decarboxylase family protein</fullName>
    </submittedName>
</protein>
<dbReference type="PANTHER" id="PTHR34846">
    <property type="entry name" value="4-CARBOXYMUCONOLACTONE DECARBOXYLASE FAMILY PROTEIN (AFU_ORTHOLOGUE AFUA_6G11590)"/>
    <property type="match status" value="1"/>
</dbReference>
<reference evidence="2 3" key="1">
    <citation type="submission" date="2020-07" db="EMBL/GenBank/DDBJ databases">
        <authorList>
            <person name="Sun Q."/>
        </authorList>
    </citation>
    <scope>NUCLEOTIDE SEQUENCE [LARGE SCALE GENOMIC DNA]</scope>
    <source>
        <strain evidence="2 3">CGMCC 1.13654</strain>
    </source>
</reference>
<sequence>MMDARFDLIDLEPETDRRVRELWGRPPINLYRVLAHQPRIVSAWTEWNNEVRHGCTLPRALRELIFLRSAILQKSLYEWGQHVGMARRAGMDEARIEAIEYWQAADIFDPRERIVLRCTDEITAGALSDRAFVALREILSSGEAIEVIVTASHACMLARVIQALAVTDDGERVAAEPTPKEN</sequence>
<evidence type="ECO:0000259" key="1">
    <source>
        <dbReference type="Pfam" id="PF02627"/>
    </source>
</evidence>
<accession>A0A838L976</accession>
<comment type="caution">
    <text evidence="2">The sequence shown here is derived from an EMBL/GenBank/DDBJ whole genome shotgun (WGS) entry which is preliminary data.</text>
</comment>
<dbReference type="Proteomes" id="UP000570166">
    <property type="component" value="Unassembled WGS sequence"/>
</dbReference>
<name>A0A838L976_9SPHN</name>
<evidence type="ECO:0000313" key="3">
    <source>
        <dbReference type="Proteomes" id="UP000570166"/>
    </source>
</evidence>
<dbReference type="Pfam" id="PF02627">
    <property type="entry name" value="CMD"/>
    <property type="match status" value="1"/>
</dbReference>